<feature type="domain" description="MATH" evidence="3">
    <location>
        <begin position="4"/>
        <end position="143"/>
    </location>
</feature>
<feature type="domain" description="BTB" evidence="2">
    <location>
        <begin position="223"/>
        <end position="326"/>
    </location>
</feature>
<dbReference type="SUPFAM" id="SSF54695">
    <property type="entry name" value="POZ domain"/>
    <property type="match status" value="1"/>
</dbReference>
<proteinExistence type="predicted"/>
<dbReference type="InterPro" id="IPR008974">
    <property type="entry name" value="TRAF-like"/>
</dbReference>
<dbReference type="InterPro" id="IPR002083">
    <property type="entry name" value="MATH/TRAF_dom"/>
</dbReference>
<dbReference type="InterPro" id="IPR000210">
    <property type="entry name" value="BTB/POZ_dom"/>
</dbReference>
<evidence type="ECO:0000259" key="2">
    <source>
        <dbReference type="PROSITE" id="PS50097"/>
    </source>
</evidence>
<organism evidence="4 5">
    <name type="scientific">Brachionus plicatilis</name>
    <name type="common">Marine rotifer</name>
    <name type="synonym">Brachionus muelleri</name>
    <dbReference type="NCBI Taxonomy" id="10195"/>
    <lineage>
        <taxon>Eukaryota</taxon>
        <taxon>Metazoa</taxon>
        <taxon>Spiralia</taxon>
        <taxon>Gnathifera</taxon>
        <taxon>Rotifera</taxon>
        <taxon>Eurotatoria</taxon>
        <taxon>Monogononta</taxon>
        <taxon>Pseudotrocha</taxon>
        <taxon>Ploima</taxon>
        <taxon>Brachionidae</taxon>
        <taxon>Brachionus</taxon>
    </lineage>
</organism>
<gene>
    <name evidence="4" type="ORF">BpHYR1_003353</name>
</gene>
<keyword evidence="5" id="KW-1185">Reference proteome</keyword>
<dbReference type="PROSITE" id="PS50144">
    <property type="entry name" value="MATH"/>
    <property type="match status" value="1"/>
</dbReference>
<dbReference type="CDD" id="cd00121">
    <property type="entry name" value="MATH"/>
    <property type="match status" value="1"/>
</dbReference>
<dbReference type="GO" id="GO:0030163">
    <property type="term" value="P:protein catabolic process"/>
    <property type="evidence" value="ECO:0007669"/>
    <property type="project" value="UniProtKB-ARBA"/>
</dbReference>
<evidence type="ECO:0000259" key="3">
    <source>
        <dbReference type="PROSITE" id="PS50144"/>
    </source>
</evidence>
<dbReference type="Gene3D" id="2.60.210.10">
    <property type="entry name" value="Apoptosis, Tumor Necrosis Factor Receptor Associated Protein 2, Chain A"/>
    <property type="match status" value="1"/>
</dbReference>
<dbReference type="Proteomes" id="UP000276133">
    <property type="component" value="Unassembled WGS sequence"/>
</dbReference>
<protein>
    <submittedName>
        <fullName evidence="4">Speckle-type POZ</fullName>
    </submittedName>
</protein>
<sequence>MYHLIDYVWCVEKFSQYIDKVGGIGGVHPPEHVYPLLTSPVFAYKNTRWVLNLYPEGLGDQSSQGYISLFIKYVSEDPDSLNAKVELSLLNNKNERVYCRDTGDHQYQTFIDFGYKQFLKIQDIREQKDELLCNGMLKIFTRVEFESSSMPSSLTWAHYDLLLFKENFKDLYESKNLYDIVIKVYKKRPVCADLQMQLVSLPRLKRLKTEEASVQLRWTCGCCDSFLADYDESVEIKAHKFVLASRSGKFRDLLKTQLVRSVASTAAASSSANAGPSSAAASPCNCSNCADAHPCTDFLFVETDRSPKVIEYLIRYMYTGYLDSLDSFAKDIYEISKEYKVHGLTNLARDHLINELNVHNCCDYLIFCVVNNDYEFNVKVHGFIQDNYEKIIKTNSYKQARRKYRELFENTFGEISRKIPNFAASGPFSVGSSAPSVSSSSSSSSSSFAALSGSAQK</sequence>
<evidence type="ECO:0000256" key="1">
    <source>
        <dbReference type="SAM" id="MobiDB-lite"/>
    </source>
</evidence>
<dbReference type="AlphaFoldDB" id="A0A3M7R125"/>
<name>A0A3M7R125_BRAPC</name>
<reference evidence="4 5" key="1">
    <citation type="journal article" date="2018" name="Sci. Rep.">
        <title>Genomic signatures of local adaptation to the degree of environmental predictability in rotifers.</title>
        <authorList>
            <person name="Franch-Gras L."/>
            <person name="Hahn C."/>
            <person name="Garcia-Roger E.M."/>
            <person name="Carmona M.J."/>
            <person name="Serra M."/>
            <person name="Gomez A."/>
        </authorList>
    </citation>
    <scope>NUCLEOTIDE SEQUENCE [LARGE SCALE GENOMIC DNA]</scope>
    <source>
        <strain evidence="4">HYR1</strain>
    </source>
</reference>
<dbReference type="Gene3D" id="3.30.710.10">
    <property type="entry name" value="Potassium Channel Kv1.1, Chain A"/>
    <property type="match status" value="1"/>
</dbReference>
<dbReference type="SMART" id="SM00225">
    <property type="entry name" value="BTB"/>
    <property type="match status" value="1"/>
</dbReference>
<accession>A0A3M7R125</accession>
<dbReference type="SUPFAM" id="SSF49599">
    <property type="entry name" value="TRAF domain-like"/>
    <property type="match status" value="1"/>
</dbReference>
<dbReference type="EMBL" id="REGN01004536">
    <property type="protein sequence ID" value="RNA17084.1"/>
    <property type="molecule type" value="Genomic_DNA"/>
</dbReference>
<dbReference type="Pfam" id="PF22486">
    <property type="entry name" value="MATH_2"/>
    <property type="match status" value="1"/>
</dbReference>
<evidence type="ECO:0000313" key="5">
    <source>
        <dbReference type="Proteomes" id="UP000276133"/>
    </source>
</evidence>
<dbReference type="STRING" id="10195.A0A3M7R125"/>
<evidence type="ECO:0000313" key="4">
    <source>
        <dbReference type="EMBL" id="RNA17084.1"/>
    </source>
</evidence>
<dbReference type="InterPro" id="IPR011333">
    <property type="entry name" value="SKP1/BTB/POZ_sf"/>
</dbReference>
<comment type="caution">
    <text evidence="4">The sequence shown here is derived from an EMBL/GenBank/DDBJ whole genome shotgun (WGS) entry which is preliminary data.</text>
</comment>
<feature type="region of interest" description="Disordered" evidence="1">
    <location>
        <begin position="429"/>
        <end position="457"/>
    </location>
</feature>
<dbReference type="PROSITE" id="PS50097">
    <property type="entry name" value="BTB"/>
    <property type="match status" value="1"/>
</dbReference>
<dbReference type="OrthoDB" id="6359816at2759"/>
<dbReference type="PANTHER" id="PTHR24413">
    <property type="entry name" value="SPECKLE-TYPE POZ PROTEIN"/>
    <property type="match status" value="1"/>
</dbReference>